<protein>
    <submittedName>
        <fullName evidence="1">Uncharacterized protein</fullName>
    </submittedName>
</protein>
<dbReference type="EMBL" id="AKWF02000111">
    <property type="protein sequence ID" value="EMO60966.1"/>
    <property type="molecule type" value="Genomic_DNA"/>
</dbReference>
<dbReference type="Proteomes" id="UP000012159">
    <property type="component" value="Unassembled WGS sequence"/>
</dbReference>
<organism evidence="1 2">
    <name type="scientific">Leptospira borgpetersenii serovar Pomona str. 200901868</name>
    <dbReference type="NCBI Taxonomy" id="1192866"/>
    <lineage>
        <taxon>Bacteria</taxon>
        <taxon>Pseudomonadati</taxon>
        <taxon>Spirochaetota</taxon>
        <taxon>Spirochaetia</taxon>
        <taxon>Leptospirales</taxon>
        <taxon>Leptospiraceae</taxon>
        <taxon>Leptospira</taxon>
    </lineage>
</organism>
<evidence type="ECO:0000313" key="1">
    <source>
        <dbReference type="EMBL" id="EMO60966.1"/>
    </source>
</evidence>
<gene>
    <name evidence="1" type="ORF">LEP1GSC133_5210</name>
</gene>
<proteinExistence type="predicted"/>
<name>M6W0P7_LEPBO</name>
<evidence type="ECO:0000313" key="2">
    <source>
        <dbReference type="Proteomes" id="UP000012159"/>
    </source>
</evidence>
<comment type="caution">
    <text evidence="1">The sequence shown here is derived from an EMBL/GenBank/DDBJ whole genome shotgun (WGS) entry which is preliminary data.</text>
</comment>
<reference evidence="1 2" key="1">
    <citation type="submission" date="2013-01" db="EMBL/GenBank/DDBJ databases">
        <authorList>
            <person name="Harkins D.M."/>
            <person name="Durkin A.S."/>
            <person name="Brinkac L.M."/>
            <person name="Haft D.H."/>
            <person name="Selengut J.D."/>
            <person name="Sanka R."/>
            <person name="DePew J."/>
            <person name="Purushe J."/>
            <person name="Picardeau M."/>
            <person name="Werts C."/>
            <person name="Goarant C."/>
            <person name="Vinetz J.M."/>
            <person name="Sutton G.G."/>
            <person name="Nierman W.C."/>
            <person name="Fouts D.E."/>
        </authorList>
    </citation>
    <scope>NUCLEOTIDE SEQUENCE [LARGE SCALE GENOMIC DNA]</scope>
    <source>
        <strain evidence="1 2">200901868</strain>
    </source>
</reference>
<dbReference type="AlphaFoldDB" id="M6W0P7"/>
<accession>M6W0P7</accession>
<sequence>MIIYGLSNRFYCSWHSLAGVLTIPRFWRRALIQNMKISAVDSCACLRVFLSFGKNKNVFL</sequence>